<proteinExistence type="predicted"/>
<dbReference type="PANTHER" id="PTHR32024">
    <property type="entry name" value="TRK SYSTEM POTASSIUM UPTAKE PROTEIN TRKG-RELATED"/>
    <property type="match status" value="1"/>
</dbReference>
<dbReference type="PANTHER" id="PTHR32024:SF2">
    <property type="entry name" value="TRK SYSTEM POTASSIUM UPTAKE PROTEIN TRKG-RELATED"/>
    <property type="match status" value="1"/>
</dbReference>
<protein>
    <submittedName>
        <fullName evidence="2">Trk system potassium transporter TrkH</fullName>
    </submittedName>
</protein>
<keyword evidence="3" id="KW-1185">Reference proteome</keyword>
<reference evidence="2" key="2">
    <citation type="submission" date="2023-01" db="EMBL/GenBank/DDBJ databases">
        <title>Draft genome sequence of Maritalea porphyrae strain NBRC 107169.</title>
        <authorList>
            <person name="Sun Q."/>
            <person name="Mori K."/>
        </authorList>
    </citation>
    <scope>NUCLEOTIDE SEQUENCE</scope>
    <source>
        <strain evidence="2">NBRC 107169</strain>
    </source>
</reference>
<evidence type="ECO:0000256" key="1">
    <source>
        <dbReference type="SAM" id="Phobius"/>
    </source>
</evidence>
<feature type="transmembrane region" description="Helical" evidence="1">
    <location>
        <begin position="153"/>
        <end position="169"/>
    </location>
</feature>
<feature type="transmembrane region" description="Helical" evidence="1">
    <location>
        <begin position="205"/>
        <end position="223"/>
    </location>
</feature>
<feature type="transmembrane region" description="Helical" evidence="1">
    <location>
        <begin position="243"/>
        <end position="263"/>
    </location>
</feature>
<feature type="transmembrane region" description="Helical" evidence="1">
    <location>
        <begin position="6"/>
        <end position="29"/>
    </location>
</feature>
<dbReference type="Proteomes" id="UP001161405">
    <property type="component" value="Unassembled WGS sequence"/>
</dbReference>
<accession>A0ABQ5UVQ2</accession>
<feature type="transmembrane region" description="Helical" evidence="1">
    <location>
        <begin position="361"/>
        <end position="382"/>
    </location>
</feature>
<dbReference type="EMBL" id="BSNI01000002">
    <property type="protein sequence ID" value="GLQ18440.1"/>
    <property type="molecule type" value="Genomic_DNA"/>
</dbReference>
<keyword evidence="1" id="KW-0812">Transmembrane</keyword>
<feature type="transmembrane region" description="Helical" evidence="1">
    <location>
        <begin position="417"/>
        <end position="439"/>
    </location>
</feature>
<evidence type="ECO:0000313" key="2">
    <source>
        <dbReference type="EMBL" id="GLQ18440.1"/>
    </source>
</evidence>
<organism evidence="2 3">
    <name type="scientific">Maritalea porphyrae</name>
    <dbReference type="NCBI Taxonomy" id="880732"/>
    <lineage>
        <taxon>Bacteria</taxon>
        <taxon>Pseudomonadati</taxon>
        <taxon>Pseudomonadota</taxon>
        <taxon>Alphaproteobacteria</taxon>
        <taxon>Hyphomicrobiales</taxon>
        <taxon>Devosiaceae</taxon>
        <taxon>Maritalea</taxon>
    </lineage>
</organism>
<keyword evidence="1" id="KW-1133">Transmembrane helix</keyword>
<feature type="transmembrane region" description="Helical" evidence="1">
    <location>
        <begin position="298"/>
        <end position="321"/>
    </location>
</feature>
<evidence type="ECO:0000313" key="3">
    <source>
        <dbReference type="Proteomes" id="UP001161405"/>
    </source>
</evidence>
<sequence>MGQNIAQIEGFGLIMIAYLFLSMVVVLAFNRQAKRLTRGGMFVLACCCWITLVFAATLPFVVLENMTFAAALYEASSAATALGTTMLAPEAISTPMKAYRAITAWFGGLMTLALIVYVLSPYRVGGLPNRDLRFLLHGTGTGGPQLLRTLAEIALPYFALTFICLLLLLVQGVRPLDAALASTAALSTNGFLPTQSGGTVFNNRGAEITLIFFMMAGGTSIIWHRMILARRFELLWREHRESLGAIVIMLTFGGLISLVNGILRDQPFELLRHIFDVTAIMTTTGITHHSSHASSIPILLGFMLAMGGATTFSTSGGIKLYRLGVMLFNSIAEARQLVFPNAILAGRMDERFGRSGATKAIWSYFFLFILTLCVGFLGFAALGMDFESAFSSAVGSLSSVANLVDGAAVRAENGNLVGLWIAALALAGRLEILVILAAISDIRQR</sequence>
<keyword evidence="1" id="KW-0472">Membrane</keyword>
<feature type="transmembrane region" description="Helical" evidence="1">
    <location>
        <begin position="41"/>
        <end position="62"/>
    </location>
</feature>
<name>A0ABQ5UVQ2_9HYPH</name>
<feature type="transmembrane region" description="Helical" evidence="1">
    <location>
        <begin position="101"/>
        <end position="120"/>
    </location>
</feature>
<gene>
    <name evidence="2" type="ORF">GCM10007879_26890</name>
</gene>
<comment type="caution">
    <text evidence="2">The sequence shown here is derived from an EMBL/GenBank/DDBJ whole genome shotgun (WGS) entry which is preliminary data.</text>
</comment>
<reference evidence="2" key="1">
    <citation type="journal article" date="2014" name="Int. J. Syst. Evol. Microbiol.">
        <title>Complete genome of a new Firmicutes species belonging to the dominant human colonic microbiota ('Ruminococcus bicirculans') reveals two chromosomes and a selective capacity to utilize plant glucans.</title>
        <authorList>
            <consortium name="NISC Comparative Sequencing Program"/>
            <person name="Wegmann U."/>
            <person name="Louis P."/>
            <person name="Goesmann A."/>
            <person name="Henrissat B."/>
            <person name="Duncan S.H."/>
            <person name="Flint H.J."/>
        </authorList>
    </citation>
    <scope>NUCLEOTIDE SEQUENCE</scope>
    <source>
        <strain evidence="2">NBRC 107169</strain>
    </source>
</reference>